<evidence type="ECO:0000313" key="2">
    <source>
        <dbReference type="EMBL" id="RLV80069.1"/>
    </source>
</evidence>
<accession>A0A3L8RKY0</accession>
<dbReference type="STRING" id="1343740.M271_26800"/>
<dbReference type="RefSeq" id="WP_208928768.1">
    <property type="nucleotide sequence ID" value="NC_022785.1"/>
</dbReference>
<keyword evidence="1" id="KW-0472">Membrane</keyword>
<gene>
    <name evidence="2" type="ORF">D3C57_116830</name>
</gene>
<proteinExistence type="predicted"/>
<name>A0A3L8RKY0_STRRN</name>
<evidence type="ECO:0000313" key="3">
    <source>
        <dbReference type="Proteomes" id="UP000281594"/>
    </source>
</evidence>
<keyword evidence="1" id="KW-0812">Transmembrane</keyword>
<protein>
    <submittedName>
        <fullName evidence="2">Uncharacterized protein</fullName>
    </submittedName>
</protein>
<keyword evidence="1" id="KW-1133">Transmembrane helix</keyword>
<sequence length="52" mass="5503">MRRNLTRLIREALQSGDGTLRLVTLVVVLTFAALTVAAALAGLLAARHAGLF</sequence>
<dbReference type="EMBL" id="QYCY01000001">
    <property type="protein sequence ID" value="RLV80069.1"/>
    <property type="molecule type" value="Genomic_DNA"/>
</dbReference>
<dbReference type="AlphaFoldDB" id="A0A3L8RKY0"/>
<organism evidence="2 3">
    <name type="scientific">Streptomyces rapamycinicus (strain ATCC 29253 / DSM 41530 / NRRL 5491 / AYB-994)</name>
    <name type="common">Streptomyces hygroscopicus (strain ATCC 29253)</name>
    <dbReference type="NCBI Taxonomy" id="1343740"/>
    <lineage>
        <taxon>Bacteria</taxon>
        <taxon>Bacillati</taxon>
        <taxon>Actinomycetota</taxon>
        <taxon>Actinomycetes</taxon>
        <taxon>Kitasatosporales</taxon>
        <taxon>Streptomycetaceae</taxon>
        <taxon>Streptomyces</taxon>
        <taxon>Streptomyces violaceusniger group</taxon>
    </lineage>
</organism>
<evidence type="ECO:0000256" key="1">
    <source>
        <dbReference type="SAM" id="Phobius"/>
    </source>
</evidence>
<comment type="caution">
    <text evidence="2">The sequence shown here is derived from an EMBL/GenBank/DDBJ whole genome shotgun (WGS) entry which is preliminary data.</text>
</comment>
<reference evidence="2 3" key="1">
    <citation type="journal article" date="2018" name="J. Biol. Chem.">
        <title>Discovery of the actinoplanic acid pathway in Streptomyces rapamycinicus reveals a genetically conserved synergism with rapamycin.</title>
        <authorList>
            <person name="Mrak P."/>
            <person name="Krastel P."/>
            <person name="Pivk Lukancic P."/>
            <person name="Tao J."/>
            <person name="Pistorius D."/>
            <person name="Moore C.M."/>
        </authorList>
    </citation>
    <scope>NUCLEOTIDE SEQUENCE [LARGE SCALE GENOMIC DNA]</scope>
    <source>
        <strain evidence="2 3">NRRL 5491</strain>
    </source>
</reference>
<feature type="transmembrane region" description="Helical" evidence="1">
    <location>
        <begin position="20"/>
        <end position="46"/>
    </location>
</feature>
<dbReference type="Proteomes" id="UP000281594">
    <property type="component" value="Unassembled WGS sequence"/>
</dbReference>